<organism evidence="1 2">
    <name type="scientific">Lichenifustis flavocetrariae</name>
    <dbReference type="NCBI Taxonomy" id="2949735"/>
    <lineage>
        <taxon>Bacteria</taxon>
        <taxon>Pseudomonadati</taxon>
        <taxon>Pseudomonadota</taxon>
        <taxon>Alphaproteobacteria</taxon>
        <taxon>Hyphomicrobiales</taxon>
        <taxon>Lichenihabitantaceae</taxon>
        <taxon>Lichenifustis</taxon>
    </lineage>
</organism>
<accession>A0AA42CLG2</accession>
<dbReference type="InterPro" id="IPR016024">
    <property type="entry name" value="ARM-type_fold"/>
</dbReference>
<name>A0AA42CLG2_9HYPH</name>
<dbReference type="Gene3D" id="1.25.10.10">
    <property type="entry name" value="Leucine-rich Repeat Variant"/>
    <property type="match status" value="1"/>
</dbReference>
<dbReference type="Pfam" id="PF13646">
    <property type="entry name" value="HEAT_2"/>
    <property type="match status" value="2"/>
</dbReference>
<evidence type="ECO:0000313" key="2">
    <source>
        <dbReference type="Proteomes" id="UP001165667"/>
    </source>
</evidence>
<comment type="caution">
    <text evidence="1">The sequence shown here is derived from an EMBL/GenBank/DDBJ whole genome shotgun (WGS) entry which is preliminary data.</text>
</comment>
<dbReference type="InterPro" id="IPR011989">
    <property type="entry name" value="ARM-like"/>
</dbReference>
<dbReference type="InterPro" id="IPR004155">
    <property type="entry name" value="PBS_lyase_HEAT"/>
</dbReference>
<dbReference type="Proteomes" id="UP001165667">
    <property type="component" value="Unassembled WGS sequence"/>
</dbReference>
<dbReference type="EMBL" id="JAMOIM010000028">
    <property type="protein sequence ID" value="MCW6511553.1"/>
    <property type="molecule type" value="Genomic_DNA"/>
</dbReference>
<dbReference type="SMART" id="SM00567">
    <property type="entry name" value="EZ_HEAT"/>
    <property type="match status" value="3"/>
</dbReference>
<sequence>MPLIKASNVSARKKAQPVATIDRLAIARDLESLDVDTRIAAIRLAARFGEAELLTRHLAAETDPVLRETLLTSLVRIGGVRAARPLIALLATDDASLRNAVIETLQSMGEEVLPEIEAQLENQDSDLRIYAVNMLLSFRSPRVPDIALRVIAQDPHVNVCAAAVDVLAEVGRPEMVEALQAAAARFSDQPFLSFAVRAAAKRIG</sequence>
<dbReference type="RefSeq" id="WP_282587930.1">
    <property type="nucleotide sequence ID" value="NZ_JAMOIM010000028.1"/>
</dbReference>
<protein>
    <submittedName>
        <fullName evidence="1">HEAT repeat domain-containing protein</fullName>
    </submittedName>
</protein>
<dbReference type="SUPFAM" id="SSF48371">
    <property type="entry name" value="ARM repeat"/>
    <property type="match status" value="1"/>
</dbReference>
<proteinExistence type="predicted"/>
<evidence type="ECO:0000313" key="1">
    <source>
        <dbReference type="EMBL" id="MCW6511553.1"/>
    </source>
</evidence>
<gene>
    <name evidence="1" type="ORF">M8523_26620</name>
</gene>
<dbReference type="AlphaFoldDB" id="A0AA42CLG2"/>
<reference evidence="1" key="1">
    <citation type="submission" date="2022-05" db="EMBL/GenBank/DDBJ databases">
        <authorList>
            <person name="Pankratov T."/>
        </authorList>
    </citation>
    <scope>NUCLEOTIDE SEQUENCE</scope>
    <source>
        <strain evidence="1">BP6-180914</strain>
    </source>
</reference>
<keyword evidence="2" id="KW-1185">Reference proteome</keyword>